<evidence type="ECO:0000259" key="4">
    <source>
        <dbReference type="Pfam" id="PF23616"/>
    </source>
</evidence>
<dbReference type="AlphaFoldDB" id="A0A9D4UW67"/>
<comment type="caution">
    <text evidence="5">The sequence shown here is derived from an EMBL/GenBank/DDBJ whole genome shotgun (WGS) entry which is preliminary data.</text>
</comment>
<organism evidence="5 6">
    <name type="scientific">Adiantum capillus-veneris</name>
    <name type="common">Maidenhair fern</name>
    <dbReference type="NCBI Taxonomy" id="13818"/>
    <lineage>
        <taxon>Eukaryota</taxon>
        <taxon>Viridiplantae</taxon>
        <taxon>Streptophyta</taxon>
        <taxon>Embryophyta</taxon>
        <taxon>Tracheophyta</taxon>
        <taxon>Polypodiopsida</taxon>
        <taxon>Polypodiidae</taxon>
        <taxon>Polypodiales</taxon>
        <taxon>Pteridineae</taxon>
        <taxon>Pteridaceae</taxon>
        <taxon>Vittarioideae</taxon>
        <taxon>Adiantum</taxon>
    </lineage>
</organism>
<evidence type="ECO:0000313" key="6">
    <source>
        <dbReference type="Proteomes" id="UP000886520"/>
    </source>
</evidence>
<sequence length="1180" mass="129130">MEPDQHKASLYRAKLQYSYGNTISFRVYIVSTALSIILFHLLLTGTVVDSGYKLSKDCTRISLAGRKITAIEGQPFNFGLKAYNTDCDNVGCKSYYGQVLVCSTNSVCKSCNIYTGPFASSRIQVGIWLLSDIYTSAPGATCTITGILTAPPDRSYPVSCVIKNNHASDVYQYLLRVVVLDESNPSDLGNPADLQSMIGLGATIKVVAGVIDPLSSSIYWANKLQDYYAGDNLELTVALKDQFGNVVSEKTGLSDLDYPWNVTVVDTRTNILSFPSFDVIIDRDGYHNISFLANQVGPQSVSISNNGRIVGGYSLPFNVKTGMLYLPLCRGNWVDNKHTYIAGTIAQFRLKVVDKTNAPLGSTNLLYSVFKVFDEAGKRDLQTILQMHNEDEPGYVLTEFKTAKAGRYYVFIGNNTFYVPGSPFPYDVVVGPVYIPACKGVLMQEDAFQAGSTVVLNITLYDCCGNIVTRLSYVEFSVSVSFYGSKLSSPPIVKGLEQSTGYQTISFYPTLSGKYSLSVGFKRDSILNSPFAFTVLPGPFSVGLSKVIEHTDFSNAIAGFPINLKVQQRDVYGNAFTTEIMYTFQVIAYEVTNGKQNLVVPSVSATYDAKSGVQTLNVVLHRSGNYYLEVGGLSGNISGSPFSIAVKAGALNITACIGSWVSNNITAGSLVQFKVLQMDSFGNKVNLGVGSSILWSANISWAQSFNRSSGEYNSLRGISIKIFSSLNMGVVGINFNITAAGEYILNVAGFSAGRLIRLSGSPFYFRVDPDSVLPETSSYTWLQRSTYTAGDKALGTVQFRDRFNNSLFFSQKGTKLLQVKIFQVLQLEALNFTDTKITQSLKGGMVTISFPTTVSGNFRLMITDMYGSSVKGSPFPFTVAPGLVVVKNCIGQWYNATPQVEEGSLAKFFVMERDSFGNVVCKNISKGEKQLEFQAKVLGLEEAHVLDMEFQPVQGEENGTVCAQLLKFVVFYDLGHFRLEIKSSNQSIMGSPYSFTIVEGPVSSSLSTFEGPGLEISYAGKRTYFVMRLRDNSGAPKGSHLNSLSVQIFIFGGTVQIKPLIVAVPNNLGVFNVSYLPMVSGIYVILTRWIGIQLGETRYMTVNPGPISIKNCSGKWDSDYVNVPAGTIAKFIITQRDVYGNEFFSNSTADAALFTAKIFKLSNLGSWKPFPPNTKQWNRH</sequence>
<dbReference type="InterPro" id="IPR013783">
    <property type="entry name" value="Ig-like_fold"/>
</dbReference>
<accession>A0A9D4UW67</accession>
<dbReference type="Proteomes" id="UP000886520">
    <property type="component" value="Chromosome 10"/>
</dbReference>
<feature type="repeat" description="Filamin" evidence="2">
    <location>
        <begin position="999"/>
        <end position="1109"/>
    </location>
</feature>
<dbReference type="InterPro" id="IPR017868">
    <property type="entry name" value="Filamin/ABP280_repeat-like"/>
</dbReference>
<feature type="domain" description="GEX2 N-terminal Ig-like" evidence="4">
    <location>
        <begin position="443"/>
        <end position="535"/>
    </location>
</feature>
<keyword evidence="3" id="KW-0812">Transmembrane</keyword>
<name>A0A9D4UW67_ADICA</name>
<dbReference type="InterPro" id="IPR044801">
    <property type="entry name" value="Filamin"/>
</dbReference>
<dbReference type="PROSITE" id="PS50194">
    <property type="entry name" value="FILAMIN_REPEAT"/>
    <property type="match status" value="2"/>
</dbReference>
<dbReference type="InterPro" id="IPR056434">
    <property type="entry name" value="Ig_GEX2_N"/>
</dbReference>
<feature type="repeat" description="Filamin" evidence="2">
    <location>
        <begin position="497"/>
        <end position="535"/>
    </location>
</feature>
<dbReference type="OrthoDB" id="5334309at2759"/>
<gene>
    <name evidence="5" type="ORF">GOP47_0010619</name>
</gene>
<evidence type="ECO:0000313" key="5">
    <source>
        <dbReference type="EMBL" id="KAI5074658.1"/>
    </source>
</evidence>
<dbReference type="InterPro" id="IPR014756">
    <property type="entry name" value="Ig_E-set"/>
</dbReference>
<feature type="domain" description="GEX2 N-terminal Ig-like" evidence="4">
    <location>
        <begin position="328"/>
        <end position="428"/>
    </location>
</feature>
<feature type="transmembrane region" description="Helical" evidence="3">
    <location>
        <begin position="27"/>
        <end position="48"/>
    </location>
</feature>
<dbReference type="PANTHER" id="PTHR38537">
    <property type="entry name" value="JITTERBUG, ISOFORM N"/>
    <property type="match status" value="1"/>
</dbReference>
<evidence type="ECO:0000256" key="2">
    <source>
        <dbReference type="PROSITE-ProRule" id="PRU00087"/>
    </source>
</evidence>
<dbReference type="Gene3D" id="2.60.40.10">
    <property type="entry name" value="Immunoglobulins"/>
    <property type="match status" value="3"/>
</dbReference>
<keyword evidence="3" id="KW-1133">Transmembrane helix</keyword>
<dbReference type="EMBL" id="JABFUD020000010">
    <property type="protein sequence ID" value="KAI5074658.1"/>
    <property type="molecule type" value="Genomic_DNA"/>
</dbReference>
<protein>
    <recommendedName>
        <fullName evidence="4">GEX2 N-terminal Ig-like domain-containing protein</fullName>
    </recommendedName>
</protein>
<dbReference type="SUPFAM" id="SSF81296">
    <property type="entry name" value="E set domains"/>
    <property type="match status" value="2"/>
</dbReference>
<feature type="domain" description="GEX2 N-terminal Ig-like" evidence="4">
    <location>
        <begin position="888"/>
        <end position="996"/>
    </location>
</feature>
<dbReference type="PANTHER" id="PTHR38537:SF8">
    <property type="entry name" value="FILAMIN-A"/>
    <property type="match status" value="1"/>
</dbReference>
<proteinExistence type="predicted"/>
<dbReference type="GO" id="GO:0051015">
    <property type="term" value="F:actin filament binding"/>
    <property type="evidence" value="ECO:0007669"/>
    <property type="project" value="InterPro"/>
</dbReference>
<feature type="domain" description="GEX2 N-terminal Ig-like" evidence="4">
    <location>
        <begin position="780"/>
        <end position="879"/>
    </location>
</feature>
<dbReference type="Pfam" id="PF23616">
    <property type="entry name" value="Ig_GEX2_N"/>
    <property type="match status" value="6"/>
</dbReference>
<evidence type="ECO:0000256" key="1">
    <source>
        <dbReference type="ARBA" id="ARBA00022737"/>
    </source>
</evidence>
<keyword evidence="3" id="KW-0472">Membrane</keyword>
<evidence type="ECO:0000256" key="3">
    <source>
        <dbReference type="SAM" id="Phobius"/>
    </source>
</evidence>
<dbReference type="GO" id="GO:0030036">
    <property type="term" value="P:actin cytoskeleton organization"/>
    <property type="evidence" value="ECO:0007669"/>
    <property type="project" value="InterPro"/>
</dbReference>
<keyword evidence="1" id="KW-0677">Repeat</keyword>
<reference evidence="5" key="1">
    <citation type="submission" date="2021-01" db="EMBL/GenBank/DDBJ databases">
        <title>Adiantum capillus-veneris genome.</title>
        <authorList>
            <person name="Fang Y."/>
            <person name="Liao Q."/>
        </authorList>
    </citation>
    <scope>NUCLEOTIDE SEQUENCE</scope>
    <source>
        <strain evidence="5">H3</strain>
        <tissue evidence="5">Leaf</tissue>
    </source>
</reference>
<feature type="domain" description="GEX2 N-terminal Ig-like" evidence="4">
    <location>
        <begin position="217"/>
        <end position="319"/>
    </location>
</feature>
<feature type="domain" description="GEX2 N-terminal Ig-like" evidence="4">
    <location>
        <begin position="655"/>
        <end position="767"/>
    </location>
</feature>
<keyword evidence="6" id="KW-1185">Reference proteome</keyword>